<accession>A0A7W7CGL1</accession>
<dbReference type="Gene3D" id="3.30.300.30">
    <property type="match status" value="1"/>
</dbReference>
<dbReference type="GO" id="GO:0016878">
    <property type="term" value="F:acid-thiol ligase activity"/>
    <property type="evidence" value="ECO:0007669"/>
    <property type="project" value="UniProtKB-ARBA"/>
</dbReference>
<proteinExistence type="predicted"/>
<dbReference type="AlphaFoldDB" id="A0A7W7CGL1"/>
<feature type="domain" description="AMP-dependent synthetase/ligase" evidence="1">
    <location>
        <begin position="14"/>
        <end position="359"/>
    </location>
</feature>
<dbReference type="CDD" id="cd04433">
    <property type="entry name" value="AFD_class_I"/>
    <property type="match status" value="1"/>
</dbReference>
<dbReference type="InterPro" id="IPR045851">
    <property type="entry name" value="AMP-bd_C_sf"/>
</dbReference>
<dbReference type="Pfam" id="PF13193">
    <property type="entry name" value="AMP-binding_C"/>
    <property type="match status" value="1"/>
</dbReference>
<dbReference type="InterPro" id="IPR020845">
    <property type="entry name" value="AMP-binding_CS"/>
</dbReference>
<evidence type="ECO:0000259" key="1">
    <source>
        <dbReference type="Pfam" id="PF00501"/>
    </source>
</evidence>
<evidence type="ECO:0000259" key="2">
    <source>
        <dbReference type="Pfam" id="PF13193"/>
    </source>
</evidence>
<evidence type="ECO:0000313" key="4">
    <source>
        <dbReference type="Proteomes" id="UP000533598"/>
    </source>
</evidence>
<dbReference type="Pfam" id="PF00501">
    <property type="entry name" value="AMP-binding"/>
    <property type="match status" value="1"/>
</dbReference>
<dbReference type="SUPFAM" id="SSF56801">
    <property type="entry name" value="Acetyl-CoA synthetase-like"/>
    <property type="match status" value="1"/>
</dbReference>
<comment type="caution">
    <text evidence="3">The sequence shown here is derived from an EMBL/GenBank/DDBJ whole genome shotgun (WGS) entry which is preliminary data.</text>
</comment>
<gene>
    <name evidence="3" type="ORF">HNR67_006685</name>
</gene>
<dbReference type="InterPro" id="IPR050237">
    <property type="entry name" value="ATP-dep_AMP-bd_enzyme"/>
</dbReference>
<dbReference type="InterPro" id="IPR042099">
    <property type="entry name" value="ANL_N_sf"/>
</dbReference>
<dbReference type="Proteomes" id="UP000533598">
    <property type="component" value="Unassembled WGS sequence"/>
</dbReference>
<dbReference type="InterPro" id="IPR025110">
    <property type="entry name" value="AMP-bd_C"/>
</dbReference>
<keyword evidence="4" id="KW-1185">Reference proteome</keyword>
<dbReference type="PANTHER" id="PTHR43767">
    <property type="entry name" value="LONG-CHAIN-FATTY-ACID--COA LIGASE"/>
    <property type="match status" value="1"/>
</dbReference>
<sequence>MRSGVYPQSLLDALAGAPDAPAFEHGSRVLTRAELLDLVGRFRGGLRAAGLGRGSGLGVSTAVTPDAFALHLAALTLGCRVLGLRPGLSATQLPAALAGLDALVIDHTTDTPDLRTAAGEVQFLCLGPDLLGGYEEPVATGDPADVALLILTSGSTGTPKRAALTYGALTTQWSWNPETWTAPAIRLAEAFRRFLLFGTLSSAVMQEFLGLCLCSGGTAVIPQGLPDFPSVIEDLRITASMLTVPRLHHVLDTLRTKEVDLGTLRALIVSGSPLAPHRLTEAYQRIGPAIHQAYGQTEVGLLALLTPTDVAAHPETIRSVGKPYPAVTLEIRDPQHNPVPAGTSGEIWVRAAYQTVGYWDDPGQTGEILQDGWLRTRDLGRLDENGYLYLTGRARDVVIVNAIIHYAGAIEQALASHPDVDQAYVVGAPDERTGEAAHAFVVPVRGRVPDLAELRARVAAELGAAAVPATIAVRESVPVAPSGKPDKRALLTELPRQ</sequence>
<reference evidence="3 4" key="1">
    <citation type="submission" date="2020-08" db="EMBL/GenBank/DDBJ databases">
        <title>Sequencing the genomes of 1000 actinobacteria strains.</title>
        <authorList>
            <person name="Klenk H.-P."/>
        </authorList>
    </citation>
    <scope>NUCLEOTIDE SEQUENCE [LARGE SCALE GENOMIC DNA]</scope>
    <source>
        <strain evidence="3 4">DSM 44230</strain>
    </source>
</reference>
<keyword evidence="3" id="KW-0436">Ligase</keyword>
<dbReference type="PANTHER" id="PTHR43767:SF1">
    <property type="entry name" value="NONRIBOSOMAL PEPTIDE SYNTHASE PES1 (EUROFUNG)-RELATED"/>
    <property type="match status" value="1"/>
</dbReference>
<feature type="domain" description="AMP-binding enzyme C-terminal" evidence="2">
    <location>
        <begin position="410"/>
        <end position="484"/>
    </location>
</feature>
<evidence type="ECO:0000313" key="3">
    <source>
        <dbReference type="EMBL" id="MBB4680567.1"/>
    </source>
</evidence>
<dbReference type="InterPro" id="IPR000873">
    <property type="entry name" value="AMP-dep_synth/lig_dom"/>
</dbReference>
<protein>
    <submittedName>
        <fullName evidence="3">Acyl-coenzyme A synthetase/AMP-(Fatty) acid ligase</fullName>
    </submittedName>
</protein>
<organism evidence="3 4">
    <name type="scientific">Crossiella cryophila</name>
    <dbReference type="NCBI Taxonomy" id="43355"/>
    <lineage>
        <taxon>Bacteria</taxon>
        <taxon>Bacillati</taxon>
        <taxon>Actinomycetota</taxon>
        <taxon>Actinomycetes</taxon>
        <taxon>Pseudonocardiales</taxon>
        <taxon>Pseudonocardiaceae</taxon>
        <taxon>Crossiella</taxon>
    </lineage>
</organism>
<dbReference type="PROSITE" id="PS00455">
    <property type="entry name" value="AMP_BINDING"/>
    <property type="match status" value="1"/>
</dbReference>
<dbReference type="RefSeq" id="WP_185006480.1">
    <property type="nucleotide sequence ID" value="NZ_BAAAUI010000005.1"/>
</dbReference>
<dbReference type="EMBL" id="JACHMH010000001">
    <property type="protein sequence ID" value="MBB4680567.1"/>
    <property type="molecule type" value="Genomic_DNA"/>
</dbReference>
<name>A0A7W7CGL1_9PSEU</name>
<dbReference type="Gene3D" id="3.40.50.12780">
    <property type="entry name" value="N-terminal domain of ligase-like"/>
    <property type="match status" value="1"/>
</dbReference>